<name>A0A9X7YEC8_SPHYA</name>
<dbReference type="Proteomes" id="UP000515377">
    <property type="component" value="Chromosome"/>
</dbReference>
<evidence type="ECO:0000313" key="1">
    <source>
        <dbReference type="EMBL" id="QNG47409.1"/>
    </source>
</evidence>
<accession>A0A9X7YEC8</accession>
<dbReference type="EMBL" id="CP060122">
    <property type="protein sequence ID" value="QNG47409.1"/>
    <property type="molecule type" value="Genomic_DNA"/>
</dbReference>
<sequence>MRKRAKLRRVQLIPANAVALLQEAGVVSRDQDPETVMAWLTPSGNPARIIARFPDGWRADLRIRTDGSFSLTQSLKLQVTQ</sequence>
<dbReference type="AlphaFoldDB" id="A0A9X7YEC8"/>
<evidence type="ECO:0000313" key="2">
    <source>
        <dbReference type="Proteomes" id="UP000515377"/>
    </source>
</evidence>
<proteinExistence type="predicted"/>
<reference evidence="1 2" key="1">
    <citation type="submission" date="2020-07" db="EMBL/GenBank/DDBJ databases">
        <title>Whole genome sequence of Sphingobium yanoikuyae A3.</title>
        <authorList>
            <person name="Han S.-S."/>
        </authorList>
    </citation>
    <scope>NUCLEOTIDE SEQUENCE [LARGE SCALE GENOMIC DNA]</scope>
    <source>
        <strain evidence="1 2">A3</strain>
    </source>
</reference>
<protein>
    <submittedName>
        <fullName evidence="1">Uncharacterized protein</fullName>
    </submittedName>
</protein>
<gene>
    <name evidence="1" type="ORF">H3V42_07305</name>
</gene>
<organism evidence="1 2">
    <name type="scientific">Sphingobium yanoikuyae</name>
    <name type="common">Sphingomonas yanoikuyae</name>
    <dbReference type="NCBI Taxonomy" id="13690"/>
    <lineage>
        <taxon>Bacteria</taxon>
        <taxon>Pseudomonadati</taxon>
        <taxon>Pseudomonadota</taxon>
        <taxon>Alphaproteobacteria</taxon>
        <taxon>Sphingomonadales</taxon>
        <taxon>Sphingomonadaceae</taxon>
        <taxon>Sphingobium</taxon>
    </lineage>
</organism>